<keyword evidence="1" id="KW-0472">Membrane</keyword>
<proteinExistence type="predicted"/>
<feature type="transmembrane region" description="Helical" evidence="1">
    <location>
        <begin position="7"/>
        <end position="29"/>
    </location>
</feature>
<organism evidence="2">
    <name type="scientific">marine sediment metagenome</name>
    <dbReference type="NCBI Taxonomy" id="412755"/>
    <lineage>
        <taxon>unclassified sequences</taxon>
        <taxon>metagenomes</taxon>
        <taxon>ecological metagenomes</taxon>
    </lineage>
</organism>
<evidence type="ECO:0000313" key="2">
    <source>
        <dbReference type="EMBL" id="KKK82165.1"/>
    </source>
</evidence>
<feature type="transmembrane region" description="Helical" evidence="1">
    <location>
        <begin position="84"/>
        <end position="105"/>
    </location>
</feature>
<name>A0A0F8Z814_9ZZZZ</name>
<feature type="transmembrane region" description="Helical" evidence="1">
    <location>
        <begin position="49"/>
        <end position="72"/>
    </location>
</feature>
<sequence length="142" mass="14953">MERKKWVILCIIGGILMTISSVVGSIGFYGKIITLLSSFVTPEIQQVLAIILTVFGYIAMAGGISVIIGALVAGYSSYFAGRFIIGMGLGVGLSSLIILLISSIYGGTAIDNLPTVFLTAFNGIYGLIGVIISIIGRMRLKD</sequence>
<dbReference type="EMBL" id="LAZR01052795">
    <property type="protein sequence ID" value="KKK82165.1"/>
    <property type="molecule type" value="Genomic_DNA"/>
</dbReference>
<evidence type="ECO:0000256" key="1">
    <source>
        <dbReference type="SAM" id="Phobius"/>
    </source>
</evidence>
<keyword evidence="1" id="KW-1133">Transmembrane helix</keyword>
<gene>
    <name evidence="2" type="ORF">LCGC14_2806120</name>
</gene>
<protein>
    <submittedName>
        <fullName evidence="2">Uncharacterized protein</fullName>
    </submittedName>
</protein>
<keyword evidence="1" id="KW-0812">Transmembrane</keyword>
<feature type="transmembrane region" description="Helical" evidence="1">
    <location>
        <begin position="117"/>
        <end position="136"/>
    </location>
</feature>
<accession>A0A0F8Z814</accession>
<dbReference type="AlphaFoldDB" id="A0A0F8Z814"/>
<reference evidence="2" key="1">
    <citation type="journal article" date="2015" name="Nature">
        <title>Complex archaea that bridge the gap between prokaryotes and eukaryotes.</title>
        <authorList>
            <person name="Spang A."/>
            <person name="Saw J.H."/>
            <person name="Jorgensen S.L."/>
            <person name="Zaremba-Niedzwiedzka K."/>
            <person name="Martijn J."/>
            <person name="Lind A.E."/>
            <person name="van Eijk R."/>
            <person name="Schleper C."/>
            <person name="Guy L."/>
            <person name="Ettema T.J."/>
        </authorList>
    </citation>
    <scope>NUCLEOTIDE SEQUENCE</scope>
</reference>
<comment type="caution">
    <text evidence="2">The sequence shown here is derived from an EMBL/GenBank/DDBJ whole genome shotgun (WGS) entry which is preliminary data.</text>
</comment>